<comment type="caution">
    <text evidence="3">Lacks conserved residue(s) required for the propagation of feature annotation.</text>
</comment>
<dbReference type="InterPro" id="IPR013806">
    <property type="entry name" value="Kringle-like"/>
</dbReference>
<evidence type="ECO:0000256" key="2">
    <source>
        <dbReference type="ARBA" id="ARBA00023157"/>
    </source>
</evidence>
<comment type="caution">
    <text evidence="6">The sequence shown here is derived from an EMBL/GenBank/DDBJ whole genome shotgun (WGS) entry which is preliminary data.</text>
</comment>
<keyword evidence="4" id="KW-0732">Signal</keyword>
<accession>A0A8B6CTU8</accession>
<feature type="domain" description="Kringle" evidence="5">
    <location>
        <begin position="33"/>
        <end position="99"/>
    </location>
</feature>
<evidence type="ECO:0000256" key="1">
    <source>
        <dbReference type="ARBA" id="ARBA00022572"/>
    </source>
</evidence>
<evidence type="ECO:0000259" key="5">
    <source>
        <dbReference type="PROSITE" id="PS50070"/>
    </source>
</evidence>
<dbReference type="InterPro" id="IPR018056">
    <property type="entry name" value="Kringle_CS"/>
</dbReference>
<keyword evidence="7" id="KW-1185">Reference proteome</keyword>
<evidence type="ECO:0000313" key="7">
    <source>
        <dbReference type="Proteomes" id="UP000596742"/>
    </source>
</evidence>
<name>A0A8B6CTU8_MYTGA</name>
<dbReference type="SMART" id="SM00130">
    <property type="entry name" value="KR"/>
    <property type="match status" value="1"/>
</dbReference>
<dbReference type="PRINTS" id="PR00018">
    <property type="entry name" value="KRINGLE"/>
</dbReference>
<dbReference type="OrthoDB" id="5917794at2759"/>
<dbReference type="PROSITE" id="PS00021">
    <property type="entry name" value="KRINGLE_1"/>
    <property type="match status" value="1"/>
</dbReference>
<keyword evidence="2" id="KW-1015">Disulfide bond</keyword>
<dbReference type="AlphaFoldDB" id="A0A8B6CTU8"/>
<dbReference type="InterPro" id="IPR038178">
    <property type="entry name" value="Kringle_sf"/>
</dbReference>
<keyword evidence="1 3" id="KW-0420">Kringle</keyword>
<reference evidence="6" key="1">
    <citation type="submission" date="2018-11" db="EMBL/GenBank/DDBJ databases">
        <authorList>
            <person name="Alioto T."/>
            <person name="Alioto T."/>
        </authorList>
    </citation>
    <scope>NUCLEOTIDE SEQUENCE</scope>
</reference>
<proteinExistence type="predicted"/>
<organism evidence="6 7">
    <name type="scientific">Mytilus galloprovincialis</name>
    <name type="common">Mediterranean mussel</name>
    <dbReference type="NCBI Taxonomy" id="29158"/>
    <lineage>
        <taxon>Eukaryota</taxon>
        <taxon>Metazoa</taxon>
        <taxon>Spiralia</taxon>
        <taxon>Lophotrochozoa</taxon>
        <taxon>Mollusca</taxon>
        <taxon>Bivalvia</taxon>
        <taxon>Autobranchia</taxon>
        <taxon>Pteriomorphia</taxon>
        <taxon>Mytilida</taxon>
        <taxon>Mytiloidea</taxon>
        <taxon>Mytilidae</taxon>
        <taxon>Mytilinae</taxon>
        <taxon>Mytilus</taxon>
    </lineage>
</organism>
<dbReference type="PANTHER" id="PTHR24261:SF7">
    <property type="entry name" value="KRINGLE DOMAIN-CONTAINING PROTEIN"/>
    <property type="match status" value="1"/>
</dbReference>
<dbReference type="Pfam" id="PF00051">
    <property type="entry name" value="Kringle"/>
    <property type="match status" value="1"/>
</dbReference>
<dbReference type="Proteomes" id="UP000596742">
    <property type="component" value="Unassembled WGS sequence"/>
</dbReference>
<feature type="chain" id="PRO_5032825335" description="Kringle domain-containing protein" evidence="4">
    <location>
        <begin position="21"/>
        <end position="110"/>
    </location>
</feature>
<sequence length="110" mass="12410">MPFLTGYILSCKIWFIGVLAVHVTANECLQNKEGLDYKGTVSTTRTGINCRSWEGIAVNNEVQKHQHKYCRNPDADPKGPWCFTSDPDVFWEHCSIPLCGRDILKLLIGV</sequence>
<dbReference type="CDD" id="cd00108">
    <property type="entry name" value="KR"/>
    <property type="match status" value="1"/>
</dbReference>
<protein>
    <recommendedName>
        <fullName evidence="5">Kringle domain-containing protein</fullName>
    </recommendedName>
</protein>
<dbReference type="SUPFAM" id="SSF57440">
    <property type="entry name" value="Kringle-like"/>
    <property type="match status" value="1"/>
</dbReference>
<dbReference type="EMBL" id="UYJE01002296">
    <property type="protein sequence ID" value="VDI09527.1"/>
    <property type="molecule type" value="Genomic_DNA"/>
</dbReference>
<dbReference type="PROSITE" id="PS50070">
    <property type="entry name" value="KRINGLE_2"/>
    <property type="match status" value="1"/>
</dbReference>
<evidence type="ECO:0000313" key="6">
    <source>
        <dbReference type="EMBL" id="VDI09527.1"/>
    </source>
</evidence>
<evidence type="ECO:0000256" key="3">
    <source>
        <dbReference type="PROSITE-ProRule" id="PRU00121"/>
    </source>
</evidence>
<gene>
    <name evidence="6" type="ORF">MGAL_10B011302</name>
</gene>
<evidence type="ECO:0000256" key="4">
    <source>
        <dbReference type="SAM" id="SignalP"/>
    </source>
</evidence>
<dbReference type="Gene3D" id="2.40.20.10">
    <property type="entry name" value="Plasminogen Kringle 4"/>
    <property type="match status" value="1"/>
</dbReference>
<dbReference type="PANTHER" id="PTHR24261">
    <property type="entry name" value="PLASMINOGEN-RELATED"/>
    <property type="match status" value="1"/>
</dbReference>
<dbReference type="InterPro" id="IPR050759">
    <property type="entry name" value="Serine_protease_kringle"/>
</dbReference>
<dbReference type="InterPro" id="IPR000001">
    <property type="entry name" value="Kringle"/>
</dbReference>
<feature type="signal peptide" evidence="4">
    <location>
        <begin position="1"/>
        <end position="20"/>
    </location>
</feature>